<name>A0A4R3NAL0_9GAMM</name>
<dbReference type="OrthoDB" id="6028481at2"/>
<dbReference type="Proteomes" id="UP000295414">
    <property type="component" value="Unassembled WGS sequence"/>
</dbReference>
<dbReference type="AlphaFoldDB" id="A0A4R3NAL0"/>
<accession>A0A4R3NAL0</accession>
<dbReference type="EMBL" id="SMAP01000001">
    <property type="protein sequence ID" value="TCT25707.1"/>
    <property type="molecule type" value="Genomic_DNA"/>
</dbReference>
<dbReference type="RefSeq" id="WP_132982816.1">
    <property type="nucleotide sequence ID" value="NZ_MSZW01000013.1"/>
</dbReference>
<protein>
    <recommendedName>
        <fullName evidence="4">DUF2946 domain-containing protein</fullName>
    </recommendedName>
</protein>
<feature type="signal peptide" evidence="1">
    <location>
        <begin position="1"/>
        <end position="28"/>
    </location>
</feature>
<keyword evidence="1" id="KW-0732">Signal</keyword>
<evidence type="ECO:0000313" key="2">
    <source>
        <dbReference type="EMBL" id="TCT25707.1"/>
    </source>
</evidence>
<gene>
    <name evidence="2" type="ORF">EDC34_10131</name>
</gene>
<comment type="caution">
    <text evidence="2">The sequence shown here is derived from an EMBL/GenBank/DDBJ whole genome shotgun (WGS) entry which is preliminary data.</text>
</comment>
<keyword evidence="3" id="KW-1185">Reference proteome</keyword>
<proteinExistence type="predicted"/>
<reference evidence="2 3" key="1">
    <citation type="submission" date="2019-03" db="EMBL/GenBank/DDBJ databases">
        <title>Genomic Encyclopedia of Type Strains, Phase IV (KMG-IV): sequencing the most valuable type-strain genomes for metagenomic binning, comparative biology and taxonomic classification.</title>
        <authorList>
            <person name="Goeker M."/>
        </authorList>
    </citation>
    <scope>NUCLEOTIDE SEQUENCE [LARGE SCALE GENOMIC DNA]</scope>
    <source>
        <strain evidence="2 3">DSM 13605</strain>
    </source>
</reference>
<evidence type="ECO:0000256" key="1">
    <source>
        <dbReference type="SAM" id="SignalP"/>
    </source>
</evidence>
<feature type="chain" id="PRO_5020194155" description="DUF2946 domain-containing protein" evidence="1">
    <location>
        <begin position="29"/>
        <end position="122"/>
    </location>
</feature>
<organism evidence="2 3">
    <name type="scientific">Thermomonas haemolytica</name>
    <dbReference type="NCBI Taxonomy" id="141949"/>
    <lineage>
        <taxon>Bacteria</taxon>
        <taxon>Pseudomonadati</taxon>
        <taxon>Pseudomonadota</taxon>
        <taxon>Gammaproteobacteria</taxon>
        <taxon>Lysobacterales</taxon>
        <taxon>Lysobacteraceae</taxon>
        <taxon>Thermomonas</taxon>
    </lineage>
</organism>
<sequence length="122" mass="12922">MPRRVSRLVHWLVIITLIASTLVEPAQAANEALQQIAAAQMAAAMADMPCGDEMAPSLDTHEMPCDCCKPASCDLTACFGTAYLHALPDVVASVPPHATHATGNTPTYLSRSLDTLLRPPIA</sequence>
<evidence type="ECO:0008006" key="4">
    <source>
        <dbReference type="Google" id="ProtNLM"/>
    </source>
</evidence>
<evidence type="ECO:0000313" key="3">
    <source>
        <dbReference type="Proteomes" id="UP000295414"/>
    </source>
</evidence>